<name>A0A0G0I308_9BACT</name>
<dbReference type="PROSITE" id="PS50886">
    <property type="entry name" value="TRBD"/>
    <property type="match status" value="1"/>
</dbReference>
<dbReference type="Gene3D" id="2.40.50.140">
    <property type="entry name" value="Nucleic acid-binding proteins"/>
    <property type="match status" value="1"/>
</dbReference>
<dbReference type="SUPFAM" id="SSF50249">
    <property type="entry name" value="Nucleic acid-binding proteins"/>
    <property type="match status" value="1"/>
</dbReference>
<dbReference type="GO" id="GO:0005737">
    <property type="term" value="C:cytoplasm"/>
    <property type="evidence" value="ECO:0007669"/>
    <property type="project" value="UniProtKB-SubCell"/>
</dbReference>
<dbReference type="EC" id="6.1.1.10" evidence="4"/>
<dbReference type="InterPro" id="IPR012340">
    <property type="entry name" value="NA-bd_OB-fold"/>
</dbReference>
<proteinExistence type="predicted"/>
<dbReference type="PANTHER" id="PTHR11586">
    <property type="entry name" value="TRNA-AMINOACYLATION COFACTOR ARC1 FAMILY MEMBER"/>
    <property type="match status" value="1"/>
</dbReference>
<evidence type="ECO:0000256" key="11">
    <source>
        <dbReference type="ARBA" id="ARBA00022884"/>
    </source>
</evidence>
<evidence type="ECO:0000256" key="4">
    <source>
        <dbReference type="ARBA" id="ARBA00012838"/>
    </source>
</evidence>
<keyword evidence="6" id="KW-0963">Cytoplasm</keyword>
<evidence type="ECO:0000256" key="10">
    <source>
        <dbReference type="ARBA" id="ARBA00022840"/>
    </source>
</evidence>
<comment type="catalytic activity">
    <reaction evidence="15">
        <text>tRNA(Met) + L-methionine + ATP = L-methionyl-tRNA(Met) + AMP + diphosphate</text>
        <dbReference type="Rhea" id="RHEA:13481"/>
        <dbReference type="Rhea" id="RHEA-COMP:9667"/>
        <dbReference type="Rhea" id="RHEA-COMP:9698"/>
        <dbReference type="ChEBI" id="CHEBI:30616"/>
        <dbReference type="ChEBI" id="CHEBI:33019"/>
        <dbReference type="ChEBI" id="CHEBI:57844"/>
        <dbReference type="ChEBI" id="CHEBI:78442"/>
        <dbReference type="ChEBI" id="CHEBI:78530"/>
        <dbReference type="ChEBI" id="CHEBI:456215"/>
        <dbReference type="EC" id="6.1.1.10"/>
    </reaction>
</comment>
<evidence type="ECO:0000256" key="15">
    <source>
        <dbReference type="ARBA" id="ARBA00047364"/>
    </source>
</evidence>
<accession>A0A0G0I308</accession>
<evidence type="ECO:0000256" key="8">
    <source>
        <dbReference type="ARBA" id="ARBA00022598"/>
    </source>
</evidence>
<evidence type="ECO:0000256" key="3">
    <source>
        <dbReference type="ARBA" id="ARBA00011738"/>
    </source>
</evidence>
<evidence type="ECO:0000313" key="19">
    <source>
        <dbReference type="Proteomes" id="UP000034231"/>
    </source>
</evidence>
<evidence type="ECO:0000313" key="18">
    <source>
        <dbReference type="EMBL" id="KKQ49698.1"/>
    </source>
</evidence>
<dbReference type="GO" id="GO:0006412">
    <property type="term" value="P:translation"/>
    <property type="evidence" value="ECO:0007669"/>
    <property type="project" value="UniProtKB-KW"/>
</dbReference>
<evidence type="ECO:0000256" key="2">
    <source>
        <dbReference type="ARBA" id="ARBA00004496"/>
    </source>
</evidence>
<dbReference type="GO" id="GO:0004825">
    <property type="term" value="F:methionine-tRNA ligase activity"/>
    <property type="evidence" value="ECO:0007669"/>
    <property type="project" value="UniProtKB-EC"/>
</dbReference>
<dbReference type="FunFam" id="2.40.50.140:FF:000042">
    <property type="entry name" value="Methionine--tRNA ligase"/>
    <property type="match status" value="1"/>
</dbReference>
<reference evidence="18 19" key="1">
    <citation type="journal article" date="2015" name="Nature">
        <title>rRNA introns, odd ribosomes, and small enigmatic genomes across a large radiation of phyla.</title>
        <authorList>
            <person name="Brown C.T."/>
            <person name="Hug L.A."/>
            <person name="Thomas B.C."/>
            <person name="Sharon I."/>
            <person name="Castelle C.J."/>
            <person name="Singh A."/>
            <person name="Wilkins M.J."/>
            <person name="Williams K.H."/>
            <person name="Banfield J.F."/>
        </authorList>
    </citation>
    <scope>NUCLEOTIDE SEQUENCE [LARGE SCALE GENOMIC DNA]</scope>
</reference>
<dbReference type="InterPro" id="IPR051270">
    <property type="entry name" value="Tyrosine-tRNA_ligase_regulator"/>
</dbReference>
<evidence type="ECO:0000256" key="14">
    <source>
        <dbReference type="ARBA" id="ARBA00030904"/>
    </source>
</evidence>
<evidence type="ECO:0000256" key="12">
    <source>
        <dbReference type="ARBA" id="ARBA00022917"/>
    </source>
</evidence>
<evidence type="ECO:0000256" key="7">
    <source>
        <dbReference type="ARBA" id="ARBA00022555"/>
    </source>
</evidence>
<feature type="domain" description="TRNA-binding" evidence="17">
    <location>
        <begin position="8"/>
        <end position="112"/>
    </location>
</feature>
<keyword evidence="8 18" id="KW-0436">Ligase</keyword>
<evidence type="ECO:0000256" key="13">
    <source>
        <dbReference type="ARBA" id="ARBA00023146"/>
    </source>
</evidence>
<dbReference type="GO" id="GO:0000049">
    <property type="term" value="F:tRNA binding"/>
    <property type="evidence" value="ECO:0007669"/>
    <property type="project" value="UniProtKB-UniRule"/>
</dbReference>
<dbReference type="GO" id="GO:0005524">
    <property type="term" value="F:ATP binding"/>
    <property type="evidence" value="ECO:0007669"/>
    <property type="project" value="UniProtKB-KW"/>
</dbReference>
<comment type="function">
    <text evidence="1">Is required not only for elongation of protein synthesis but also for the initiation of all mRNA translation through initiator tRNA(fMet) aminoacylation.</text>
</comment>
<dbReference type="AlphaFoldDB" id="A0A0G0I308"/>
<evidence type="ECO:0000256" key="5">
    <source>
        <dbReference type="ARBA" id="ARBA00018753"/>
    </source>
</evidence>
<dbReference type="PANTHER" id="PTHR11586:SF37">
    <property type="entry name" value="TRNA-BINDING DOMAIN-CONTAINING PROTEIN"/>
    <property type="match status" value="1"/>
</dbReference>
<dbReference type="EMBL" id="LBTX01000011">
    <property type="protein sequence ID" value="KKQ49698.1"/>
    <property type="molecule type" value="Genomic_DNA"/>
</dbReference>
<gene>
    <name evidence="18" type="ORF">US68_C0011G0005</name>
</gene>
<evidence type="ECO:0000256" key="6">
    <source>
        <dbReference type="ARBA" id="ARBA00022490"/>
    </source>
</evidence>
<evidence type="ECO:0000256" key="9">
    <source>
        <dbReference type="ARBA" id="ARBA00022741"/>
    </source>
</evidence>
<protein>
    <recommendedName>
        <fullName evidence="5">Methionine--tRNA ligase</fullName>
        <ecNumber evidence="4">6.1.1.10</ecNumber>
    </recommendedName>
    <alternativeName>
        <fullName evidence="14">Methionyl-tRNA synthetase</fullName>
    </alternativeName>
</protein>
<evidence type="ECO:0000256" key="1">
    <source>
        <dbReference type="ARBA" id="ARBA00003314"/>
    </source>
</evidence>
<evidence type="ECO:0000256" key="16">
    <source>
        <dbReference type="PROSITE-ProRule" id="PRU00209"/>
    </source>
</evidence>
<keyword evidence="11 16" id="KW-0694">RNA-binding</keyword>
<comment type="subunit">
    <text evidence="3">Homodimer.</text>
</comment>
<keyword evidence="7 16" id="KW-0820">tRNA-binding</keyword>
<sequence>MGQISYDDFAKVEFRIGEIVEAKNVEESDKLIKMIVDFGEELGQKIVYSGIRHWYSPTDLLNKKTIFVVNIIPKKIMGEESGAMIFAAEDEANDKLSILEIEKDLPSGTKVF</sequence>
<evidence type="ECO:0000259" key="17">
    <source>
        <dbReference type="PROSITE" id="PS50886"/>
    </source>
</evidence>
<keyword evidence="10" id="KW-0067">ATP-binding</keyword>
<comment type="caution">
    <text evidence="18">The sequence shown here is derived from an EMBL/GenBank/DDBJ whole genome shotgun (WGS) entry which is preliminary data.</text>
</comment>
<keyword evidence="13" id="KW-0030">Aminoacyl-tRNA synthetase</keyword>
<dbReference type="Proteomes" id="UP000034231">
    <property type="component" value="Unassembled WGS sequence"/>
</dbReference>
<dbReference type="InterPro" id="IPR002547">
    <property type="entry name" value="tRNA-bd_dom"/>
</dbReference>
<comment type="subcellular location">
    <subcellularLocation>
        <location evidence="2">Cytoplasm</location>
    </subcellularLocation>
</comment>
<organism evidence="18 19">
    <name type="scientific">Candidatus Shapirobacteria bacterium GW2011_GWE1_38_10</name>
    <dbReference type="NCBI Taxonomy" id="1618488"/>
    <lineage>
        <taxon>Bacteria</taxon>
        <taxon>Candidatus Shapironibacteriota</taxon>
    </lineage>
</organism>
<dbReference type="Pfam" id="PF01588">
    <property type="entry name" value="tRNA_bind"/>
    <property type="match status" value="1"/>
</dbReference>
<keyword evidence="12" id="KW-0648">Protein biosynthesis</keyword>
<keyword evidence="9" id="KW-0547">Nucleotide-binding</keyword>